<name>A0A0V1LZ12_9BILA</name>
<organism evidence="1 2">
    <name type="scientific">Trichinella papuae</name>
    <dbReference type="NCBI Taxonomy" id="268474"/>
    <lineage>
        <taxon>Eukaryota</taxon>
        <taxon>Metazoa</taxon>
        <taxon>Ecdysozoa</taxon>
        <taxon>Nematoda</taxon>
        <taxon>Enoplea</taxon>
        <taxon>Dorylaimia</taxon>
        <taxon>Trichinellida</taxon>
        <taxon>Trichinellidae</taxon>
        <taxon>Trichinella</taxon>
    </lineage>
</organism>
<dbReference type="AlphaFoldDB" id="A0A0V1LZ12"/>
<reference evidence="1 2" key="1">
    <citation type="submission" date="2015-01" db="EMBL/GenBank/DDBJ databases">
        <title>Evolution of Trichinella species and genotypes.</title>
        <authorList>
            <person name="Korhonen P.K."/>
            <person name="Edoardo P."/>
            <person name="Giuseppe L.R."/>
            <person name="Gasser R.B."/>
        </authorList>
    </citation>
    <scope>NUCLEOTIDE SEQUENCE [LARGE SCALE GENOMIC DNA]</scope>
    <source>
        <strain evidence="1">ISS1980</strain>
    </source>
</reference>
<dbReference type="EMBL" id="JYDO01000799">
    <property type="protein sequence ID" value="KRZ64761.1"/>
    <property type="molecule type" value="Genomic_DNA"/>
</dbReference>
<evidence type="ECO:0000313" key="2">
    <source>
        <dbReference type="Proteomes" id="UP000054843"/>
    </source>
</evidence>
<accession>A0A0V1LZ12</accession>
<sequence length="34" mass="3934">MRKYKGIATNLVSRCMKAGNNCERNRTYNLNNQA</sequence>
<comment type="caution">
    <text evidence="1">The sequence shown here is derived from an EMBL/GenBank/DDBJ whole genome shotgun (WGS) entry which is preliminary data.</text>
</comment>
<proteinExistence type="predicted"/>
<protein>
    <submittedName>
        <fullName evidence="1">Uncharacterized protein</fullName>
    </submittedName>
</protein>
<keyword evidence="2" id="KW-1185">Reference proteome</keyword>
<evidence type="ECO:0000313" key="1">
    <source>
        <dbReference type="EMBL" id="KRZ64761.1"/>
    </source>
</evidence>
<gene>
    <name evidence="1" type="ORF">T10_2684</name>
</gene>
<dbReference type="Proteomes" id="UP000054843">
    <property type="component" value="Unassembled WGS sequence"/>
</dbReference>